<evidence type="ECO:0008006" key="3">
    <source>
        <dbReference type="Google" id="ProtNLM"/>
    </source>
</evidence>
<dbReference type="Gene3D" id="1.10.260.40">
    <property type="entry name" value="lambda repressor-like DNA-binding domains"/>
    <property type="match status" value="1"/>
</dbReference>
<name>A0A1I4C2F8_9ACTN</name>
<dbReference type="AlphaFoldDB" id="A0A1I4C2F8"/>
<organism evidence="1 2">
    <name type="scientific">Streptomyces pini</name>
    <dbReference type="NCBI Taxonomy" id="1520580"/>
    <lineage>
        <taxon>Bacteria</taxon>
        <taxon>Bacillati</taxon>
        <taxon>Actinomycetota</taxon>
        <taxon>Actinomycetes</taxon>
        <taxon>Kitasatosporales</taxon>
        <taxon>Streptomycetaceae</taxon>
        <taxon>Streptomyces</taxon>
    </lineage>
</organism>
<sequence length="139" mass="15800">MTQQDRPTPPRTDLSDLVRNRRAELNLSLRGLERRTVGDDGEPVLKYGWLNRLEKAVPNLTPPFYEDLQALARALDLPLQRLQDAAGAQFFGIQSVWHPSGRARAIAVASDQLDERKQEQIYRLIETLLPEQGEGEQRA</sequence>
<gene>
    <name evidence="1" type="ORF">SAMN05192584_108231</name>
</gene>
<dbReference type="OrthoDB" id="4219804at2"/>
<evidence type="ECO:0000313" key="1">
    <source>
        <dbReference type="EMBL" id="SFK75248.1"/>
    </source>
</evidence>
<dbReference type="EMBL" id="FOSG01000008">
    <property type="protein sequence ID" value="SFK75248.1"/>
    <property type="molecule type" value="Genomic_DNA"/>
</dbReference>
<reference evidence="2" key="1">
    <citation type="submission" date="2016-10" db="EMBL/GenBank/DDBJ databases">
        <authorList>
            <person name="Varghese N."/>
            <person name="Submissions S."/>
        </authorList>
    </citation>
    <scope>NUCLEOTIDE SEQUENCE [LARGE SCALE GENOMIC DNA]</scope>
    <source>
        <strain evidence="2">PL19</strain>
    </source>
</reference>
<evidence type="ECO:0000313" key="2">
    <source>
        <dbReference type="Proteomes" id="UP000198928"/>
    </source>
</evidence>
<keyword evidence="2" id="KW-1185">Reference proteome</keyword>
<proteinExistence type="predicted"/>
<dbReference type="Proteomes" id="UP000198928">
    <property type="component" value="Unassembled WGS sequence"/>
</dbReference>
<dbReference type="RefSeq" id="WP_093849952.1">
    <property type="nucleotide sequence ID" value="NZ_FOSG01000008.1"/>
</dbReference>
<dbReference type="GO" id="GO:0003677">
    <property type="term" value="F:DNA binding"/>
    <property type="evidence" value="ECO:0007669"/>
    <property type="project" value="InterPro"/>
</dbReference>
<dbReference type="InterPro" id="IPR010982">
    <property type="entry name" value="Lambda_DNA-bd_dom_sf"/>
</dbReference>
<protein>
    <recommendedName>
        <fullName evidence="3">Helix-turn-helix domain-containing protein</fullName>
    </recommendedName>
</protein>
<accession>A0A1I4C2F8</accession>